<sequence>MANLKHDDDDAELNEIKPEDKIGASDESDVESVDEDMEVSQESMGADMWLVKIPKSLMEKWMQVKQPGVHLASMSVPNPTPGEKEHKITITLPDDAQYNTSGESKSYKYTIPTERESNTFVFAEQLQDDGPPPAKKPRAHILEVLLASLDASLTKATLHLLK</sequence>
<dbReference type="CDD" id="cd07980">
    <property type="entry name" value="TFIIF_beta"/>
    <property type="match status" value="1"/>
</dbReference>
<dbReference type="InterPro" id="IPR040504">
    <property type="entry name" value="TFIIF_beta_N"/>
</dbReference>
<evidence type="ECO:0000256" key="3">
    <source>
        <dbReference type="ARBA" id="ARBA00023125"/>
    </source>
</evidence>
<dbReference type="GO" id="GO:0003677">
    <property type="term" value="F:DNA binding"/>
    <property type="evidence" value="ECO:0007669"/>
    <property type="project" value="UniProtKB-KW"/>
</dbReference>
<dbReference type="HOGENOM" id="CLU_1636655_0_0_1"/>
<dbReference type="Proteomes" id="UP000054248">
    <property type="component" value="Unassembled WGS sequence"/>
</dbReference>
<dbReference type="OrthoDB" id="449280at2759"/>
<keyword evidence="9" id="KW-1185">Reference proteome</keyword>
<feature type="compositionally biased region" description="Basic and acidic residues" evidence="6">
    <location>
        <begin position="1"/>
        <end position="24"/>
    </location>
</feature>
<evidence type="ECO:0000256" key="1">
    <source>
        <dbReference type="ARBA" id="ARBA00004123"/>
    </source>
</evidence>
<keyword evidence="3" id="KW-0238">DNA-binding</keyword>
<feature type="region of interest" description="Disordered" evidence="6">
    <location>
        <begin position="1"/>
        <end position="41"/>
    </location>
</feature>
<proteinExistence type="predicted"/>
<reference evidence="8 9" key="1">
    <citation type="submission" date="2014-04" db="EMBL/GenBank/DDBJ databases">
        <authorList>
            <consortium name="DOE Joint Genome Institute"/>
            <person name="Kuo A."/>
            <person name="Girlanda M."/>
            <person name="Perotto S."/>
            <person name="Kohler A."/>
            <person name="Nagy L.G."/>
            <person name="Floudas D."/>
            <person name="Copeland A."/>
            <person name="Barry K.W."/>
            <person name="Cichocki N."/>
            <person name="Veneault-Fourrey C."/>
            <person name="LaButti K."/>
            <person name="Lindquist E.A."/>
            <person name="Lipzen A."/>
            <person name="Lundell T."/>
            <person name="Morin E."/>
            <person name="Murat C."/>
            <person name="Sun H."/>
            <person name="Tunlid A."/>
            <person name="Henrissat B."/>
            <person name="Grigoriev I.V."/>
            <person name="Hibbett D.S."/>
            <person name="Martin F."/>
            <person name="Nordberg H.P."/>
            <person name="Cantor M.N."/>
            <person name="Hua S.X."/>
        </authorList>
    </citation>
    <scope>NUCLEOTIDE SEQUENCE [LARGE SCALE GENOMIC DNA]</scope>
    <source>
        <strain evidence="8 9">MUT 4182</strain>
    </source>
</reference>
<reference evidence="9" key="2">
    <citation type="submission" date="2015-01" db="EMBL/GenBank/DDBJ databases">
        <title>Evolutionary Origins and Diversification of the Mycorrhizal Mutualists.</title>
        <authorList>
            <consortium name="DOE Joint Genome Institute"/>
            <consortium name="Mycorrhizal Genomics Consortium"/>
            <person name="Kohler A."/>
            <person name="Kuo A."/>
            <person name="Nagy L.G."/>
            <person name="Floudas D."/>
            <person name="Copeland A."/>
            <person name="Barry K.W."/>
            <person name="Cichocki N."/>
            <person name="Veneault-Fourrey C."/>
            <person name="LaButti K."/>
            <person name="Lindquist E.A."/>
            <person name="Lipzen A."/>
            <person name="Lundell T."/>
            <person name="Morin E."/>
            <person name="Murat C."/>
            <person name="Riley R."/>
            <person name="Ohm R."/>
            <person name="Sun H."/>
            <person name="Tunlid A."/>
            <person name="Henrissat B."/>
            <person name="Grigoriev I.V."/>
            <person name="Hibbett D.S."/>
            <person name="Martin F."/>
        </authorList>
    </citation>
    <scope>NUCLEOTIDE SEQUENCE [LARGE SCALE GENOMIC DNA]</scope>
    <source>
        <strain evidence="9">MUT 4182</strain>
    </source>
</reference>
<evidence type="ECO:0000256" key="2">
    <source>
        <dbReference type="ARBA" id="ARBA00023015"/>
    </source>
</evidence>
<dbReference type="Pfam" id="PF17683">
    <property type="entry name" value="TFIIF_beta_N"/>
    <property type="match status" value="1"/>
</dbReference>
<dbReference type="AlphaFoldDB" id="A0A0C3LBN4"/>
<keyword evidence="4" id="KW-0804">Transcription</keyword>
<keyword evidence="2" id="KW-0805">Transcription regulation</keyword>
<dbReference type="SUPFAM" id="SSF50916">
    <property type="entry name" value="Rap30/74 interaction domains"/>
    <property type="match status" value="1"/>
</dbReference>
<dbReference type="EMBL" id="KN822964">
    <property type="protein sequence ID" value="KIO31278.1"/>
    <property type="molecule type" value="Genomic_DNA"/>
</dbReference>
<comment type="subcellular location">
    <subcellularLocation>
        <location evidence="1">Nucleus</location>
    </subcellularLocation>
</comment>
<dbReference type="GO" id="GO:0006367">
    <property type="term" value="P:transcription initiation at RNA polymerase II promoter"/>
    <property type="evidence" value="ECO:0007669"/>
    <property type="project" value="InterPro"/>
</dbReference>
<dbReference type="InterPro" id="IPR011039">
    <property type="entry name" value="TFIIF_interaction"/>
</dbReference>
<evidence type="ECO:0000256" key="6">
    <source>
        <dbReference type="SAM" id="MobiDB-lite"/>
    </source>
</evidence>
<evidence type="ECO:0000313" key="8">
    <source>
        <dbReference type="EMBL" id="KIO31278.1"/>
    </source>
</evidence>
<dbReference type="STRING" id="1051891.A0A0C3LBN4"/>
<feature type="compositionally biased region" description="Acidic residues" evidence="6">
    <location>
        <begin position="26"/>
        <end position="39"/>
    </location>
</feature>
<protein>
    <recommendedName>
        <fullName evidence="7">TFIIF beta subunit N-terminal domain-containing protein</fullName>
    </recommendedName>
</protein>
<organism evidence="8 9">
    <name type="scientific">Tulasnella calospora MUT 4182</name>
    <dbReference type="NCBI Taxonomy" id="1051891"/>
    <lineage>
        <taxon>Eukaryota</taxon>
        <taxon>Fungi</taxon>
        <taxon>Dikarya</taxon>
        <taxon>Basidiomycota</taxon>
        <taxon>Agaricomycotina</taxon>
        <taxon>Agaricomycetes</taxon>
        <taxon>Cantharellales</taxon>
        <taxon>Tulasnellaceae</taxon>
        <taxon>Tulasnella</taxon>
    </lineage>
</organism>
<name>A0A0C3LBN4_9AGAM</name>
<keyword evidence="5" id="KW-0539">Nucleus</keyword>
<gene>
    <name evidence="8" type="ORF">M407DRAFT_5106</name>
</gene>
<feature type="domain" description="TFIIF beta subunit N-terminal" evidence="7">
    <location>
        <begin position="47"/>
        <end position="128"/>
    </location>
</feature>
<evidence type="ECO:0000256" key="5">
    <source>
        <dbReference type="ARBA" id="ARBA00023242"/>
    </source>
</evidence>
<accession>A0A0C3LBN4</accession>
<evidence type="ECO:0000313" key="9">
    <source>
        <dbReference type="Proteomes" id="UP000054248"/>
    </source>
</evidence>
<dbReference type="GO" id="GO:0005634">
    <property type="term" value="C:nucleus"/>
    <property type="evidence" value="ECO:0007669"/>
    <property type="project" value="UniProtKB-SubCell"/>
</dbReference>
<evidence type="ECO:0000256" key="4">
    <source>
        <dbReference type="ARBA" id="ARBA00023163"/>
    </source>
</evidence>
<evidence type="ECO:0000259" key="7">
    <source>
        <dbReference type="Pfam" id="PF17683"/>
    </source>
</evidence>